<dbReference type="Proteomes" id="UP000297597">
    <property type="component" value="Unassembled WGS sequence"/>
</dbReference>
<reference evidence="7 8" key="1">
    <citation type="journal article" date="2018" name="Environ. Microbiol.">
        <title>Novel energy conservation strategies and behaviour of Pelotomaculum schinkii driving syntrophic propionate catabolism.</title>
        <authorList>
            <person name="Hidalgo-Ahumada C.A.P."/>
            <person name="Nobu M.K."/>
            <person name="Narihiro T."/>
            <person name="Tamaki H."/>
            <person name="Liu W.T."/>
            <person name="Kamagata Y."/>
            <person name="Stams A.J.M."/>
            <person name="Imachi H."/>
            <person name="Sousa D.Z."/>
        </authorList>
    </citation>
    <scope>NUCLEOTIDE SEQUENCE [LARGE SCALE GENOMIC DNA]</scope>
    <source>
        <strain evidence="7 8">MGP</strain>
    </source>
</reference>
<keyword evidence="4 6" id="KW-1133">Transmembrane helix</keyword>
<keyword evidence="8" id="KW-1185">Reference proteome</keyword>
<feature type="transmembrane region" description="Helical" evidence="6">
    <location>
        <begin position="362"/>
        <end position="382"/>
    </location>
</feature>
<evidence type="ECO:0000256" key="4">
    <source>
        <dbReference type="ARBA" id="ARBA00022989"/>
    </source>
</evidence>
<dbReference type="PANTHER" id="PTHR30250">
    <property type="entry name" value="PST FAMILY PREDICTED COLANIC ACID TRANSPORTER"/>
    <property type="match status" value="1"/>
</dbReference>
<dbReference type="AlphaFoldDB" id="A0A4Y7RME3"/>
<proteinExistence type="predicted"/>
<feature type="transmembrane region" description="Helical" evidence="6">
    <location>
        <begin position="198"/>
        <end position="222"/>
    </location>
</feature>
<dbReference type="Pfam" id="PF01943">
    <property type="entry name" value="Polysacc_synt"/>
    <property type="match status" value="1"/>
</dbReference>
<feature type="transmembrane region" description="Helical" evidence="6">
    <location>
        <begin position="449"/>
        <end position="469"/>
    </location>
</feature>
<keyword evidence="3 6" id="KW-0812">Transmembrane</keyword>
<comment type="caution">
    <text evidence="7">The sequence shown here is derived from an EMBL/GenBank/DDBJ whole genome shotgun (WGS) entry which is preliminary data.</text>
</comment>
<evidence type="ECO:0000313" key="7">
    <source>
        <dbReference type="EMBL" id="TEB09991.1"/>
    </source>
</evidence>
<dbReference type="PIRSF" id="PIRSF038958">
    <property type="entry name" value="PG_synth_SpoVB"/>
    <property type="match status" value="1"/>
</dbReference>
<accession>A0A4Y7RME3</accession>
<feature type="transmembrane region" description="Helical" evidence="6">
    <location>
        <begin position="152"/>
        <end position="177"/>
    </location>
</feature>
<dbReference type="InterPro" id="IPR024923">
    <property type="entry name" value="PG_synth_SpoVB"/>
</dbReference>
<feature type="transmembrane region" description="Helical" evidence="6">
    <location>
        <begin position="57"/>
        <end position="85"/>
    </location>
</feature>
<dbReference type="CDD" id="cd13124">
    <property type="entry name" value="MATE_SpoVB_like"/>
    <property type="match status" value="1"/>
</dbReference>
<sequence length="486" mass="51687">MIRLIHPEGIGLFAMVYPVYVLALVLATAGVPVAISKLVAEEAALSNMRGAYRIFKACLAGLVISSSLVSVLCFLITPALLKYVFPNPKVYYIFLSLIPGVLIVALGSALKGFFQGMQQMTPSALTQSLEQLLRVVSGLFFARLLLPKGVEFAAVGASLGVVIGEMSGLLLIAFIFIRRRPRVSKKTSLYRAQPLKQICGRVSSLAVPVTLTRFISTLFLSIDAVLIPQRLQAGGLSLADATAAYGQFVGIAQSILFVPGIVTISLATALIPAVSDALALNNIRLVRSRCETSIRVTLLAGLPCVVIFLLLADELCGFIFGYAEAGASLKVLALGGIFLYLQQTTTGILQGMGEASRPFRNLVIASACKITGIFYLTGLPHLGIKGCAAAIASGYLIMACLNISDIYRLTGLKIKLAKVVLKPLTAAAVMAAAVYTFKNYYGLTAQAGFLHIAGCLLAGMITYLFLLLLNGSVDKNDVKLFKNGSY</sequence>
<feature type="transmembrane region" description="Helical" evidence="6">
    <location>
        <begin position="12"/>
        <end position="36"/>
    </location>
</feature>
<dbReference type="PANTHER" id="PTHR30250:SF21">
    <property type="entry name" value="LIPID II FLIPPASE MURJ"/>
    <property type="match status" value="1"/>
</dbReference>
<dbReference type="InterPro" id="IPR050833">
    <property type="entry name" value="Poly_Biosynth_Transport"/>
</dbReference>
<dbReference type="GO" id="GO:0005886">
    <property type="term" value="C:plasma membrane"/>
    <property type="evidence" value="ECO:0007669"/>
    <property type="project" value="UniProtKB-SubCell"/>
</dbReference>
<evidence type="ECO:0000256" key="6">
    <source>
        <dbReference type="SAM" id="Phobius"/>
    </source>
</evidence>
<gene>
    <name evidence="7" type="primary">spoVB</name>
    <name evidence="7" type="ORF">Pmgp_02685</name>
</gene>
<evidence type="ECO:0000256" key="1">
    <source>
        <dbReference type="ARBA" id="ARBA00004651"/>
    </source>
</evidence>
<name>A0A4Y7RME3_9FIRM</name>
<feature type="transmembrane region" description="Helical" evidence="6">
    <location>
        <begin position="419"/>
        <end position="437"/>
    </location>
</feature>
<comment type="subcellular location">
    <subcellularLocation>
        <location evidence="1">Cell membrane</location>
        <topology evidence="1">Multi-pass membrane protein</topology>
    </subcellularLocation>
</comment>
<feature type="transmembrane region" description="Helical" evidence="6">
    <location>
        <begin position="388"/>
        <end position="407"/>
    </location>
</feature>
<evidence type="ECO:0000256" key="5">
    <source>
        <dbReference type="ARBA" id="ARBA00023136"/>
    </source>
</evidence>
<feature type="transmembrane region" description="Helical" evidence="6">
    <location>
        <begin position="292"/>
        <end position="312"/>
    </location>
</feature>
<feature type="transmembrane region" description="Helical" evidence="6">
    <location>
        <begin position="255"/>
        <end position="280"/>
    </location>
</feature>
<feature type="transmembrane region" description="Helical" evidence="6">
    <location>
        <begin position="91"/>
        <end position="110"/>
    </location>
</feature>
<feature type="transmembrane region" description="Helical" evidence="6">
    <location>
        <begin position="318"/>
        <end position="341"/>
    </location>
</feature>
<dbReference type="InterPro" id="IPR002797">
    <property type="entry name" value="Polysacc_synth"/>
</dbReference>
<organism evidence="7 8">
    <name type="scientific">Pelotomaculum propionicicum</name>
    <dbReference type="NCBI Taxonomy" id="258475"/>
    <lineage>
        <taxon>Bacteria</taxon>
        <taxon>Bacillati</taxon>
        <taxon>Bacillota</taxon>
        <taxon>Clostridia</taxon>
        <taxon>Eubacteriales</taxon>
        <taxon>Desulfotomaculaceae</taxon>
        <taxon>Pelotomaculum</taxon>
    </lineage>
</organism>
<evidence type="ECO:0000256" key="3">
    <source>
        <dbReference type="ARBA" id="ARBA00022692"/>
    </source>
</evidence>
<dbReference type="EMBL" id="QFFZ01000034">
    <property type="protein sequence ID" value="TEB09991.1"/>
    <property type="molecule type" value="Genomic_DNA"/>
</dbReference>
<protein>
    <submittedName>
        <fullName evidence="7">Stage V sporulation protein B</fullName>
    </submittedName>
</protein>
<evidence type="ECO:0000256" key="2">
    <source>
        <dbReference type="ARBA" id="ARBA00022475"/>
    </source>
</evidence>
<evidence type="ECO:0000313" key="8">
    <source>
        <dbReference type="Proteomes" id="UP000297597"/>
    </source>
</evidence>
<keyword evidence="2" id="KW-1003">Cell membrane</keyword>
<keyword evidence="5 6" id="KW-0472">Membrane</keyword>